<dbReference type="EMBL" id="DS995902">
    <property type="protein sequence ID" value="EEA23513.1"/>
    <property type="molecule type" value="Genomic_DNA"/>
</dbReference>
<dbReference type="AlphaFoldDB" id="B6QJV5"/>
<dbReference type="VEuPathDB" id="FungiDB:PMAA_101000"/>
<feature type="region of interest" description="Disordered" evidence="1">
    <location>
        <begin position="522"/>
        <end position="561"/>
    </location>
</feature>
<dbReference type="HOGENOM" id="CLU_025283_0_0_1"/>
<feature type="compositionally biased region" description="Polar residues" evidence="1">
    <location>
        <begin position="600"/>
        <end position="610"/>
    </location>
</feature>
<feature type="signal peptide" evidence="3">
    <location>
        <begin position="1"/>
        <end position="21"/>
    </location>
</feature>
<organism evidence="4 5">
    <name type="scientific">Talaromyces marneffei (strain ATCC 18224 / CBS 334.59 / QM 7333)</name>
    <name type="common">Penicillium marneffei</name>
    <dbReference type="NCBI Taxonomy" id="441960"/>
    <lineage>
        <taxon>Eukaryota</taxon>
        <taxon>Fungi</taxon>
        <taxon>Dikarya</taxon>
        <taxon>Ascomycota</taxon>
        <taxon>Pezizomycotina</taxon>
        <taxon>Eurotiomycetes</taxon>
        <taxon>Eurotiomycetidae</taxon>
        <taxon>Eurotiales</taxon>
        <taxon>Trichocomaceae</taxon>
        <taxon>Talaromyces</taxon>
        <taxon>Talaromyces sect. Talaromyces</taxon>
    </lineage>
</organism>
<feature type="region of interest" description="Disordered" evidence="1">
    <location>
        <begin position="600"/>
        <end position="636"/>
    </location>
</feature>
<name>B6QJV5_TALMQ</name>
<keyword evidence="5" id="KW-1185">Reference proteome</keyword>
<protein>
    <recommendedName>
        <fullName evidence="6">Mid2 domain-containing protein</fullName>
    </recommendedName>
</protein>
<keyword evidence="2" id="KW-1133">Transmembrane helix</keyword>
<sequence>MASPWLSLLLWLATFSVVVVARVPANAALRTRNIPGTSDADTLDIVERALHLARLQSRDSKYSMNRTSLAKSWVGATLFTYGGQTSNTTSIGSHGASSQYGAGIEIICTTCYVNGSVTGDLTLTGDFNFTQAIDGVKDELKNVTVTALDQFEEYVEELAKDIGKDIITFNSSNLPAWPTLDVGLDLDNITGVTGTSIHFEFDNLELYLELDIKLSAGATYTLNLYTSETEEGFSVPGYATIGAVFSVDLILIASAEIDIGTGIHIKLDDGLAFDLEMFNSNVSTVSIPGGAYEFLPVTVSGEGSIQALLRLKASLGVEVNTPDTSGYDFEFSAGIETDVFAYVVDFLMQVNGSTAAKNGDCELAAVAEYTFAVGAAAGATLAIDKSHSWGPSPNTTIPVWYTTLASICAATKTATTTTTAAAAAAAATTTPLITARAELGQRDSVSLTTKTSTTTYQIVNCVSSGLINCPINLQNTTTYEAVVTSVLAVQSGSTVTLPPSGVSALATAIPFGSKSHRLDAVSGTPTSYVPPPPPTSTVATASSTSTGNRGGDGMDGRGENSGPNDKLIIGLSVGLGVPFLAAVSAGLWYLIRHHRKYAEVSQQENTTQSPDLREQDSSVSPDMEQKTPLVSETQSD</sequence>
<feature type="transmembrane region" description="Helical" evidence="2">
    <location>
        <begin position="567"/>
        <end position="591"/>
    </location>
</feature>
<dbReference type="Proteomes" id="UP000001294">
    <property type="component" value="Unassembled WGS sequence"/>
</dbReference>
<gene>
    <name evidence="4" type="ORF">PMAA_101000</name>
</gene>
<keyword evidence="3" id="KW-0732">Signal</keyword>
<evidence type="ECO:0000256" key="3">
    <source>
        <dbReference type="SAM" id="SignalP"/>
    </source>
</evidence>
<evidence type="ECO:0000313" key="5">
    <source>
        <dbReference type="Proteomes" id="UP000001294"/>
    </source>
</evidence>
<evidence type="ECO:0000256" key="1">
    <source>
        <dbReference type="SAM" id="MobiDB-lite"/>
    </source>
</evidence>
<feature type="chain" id="PRO_5002845763" description="Mid2 domain-containing protein" evidence="3">
    <location>
        <begin position="22"/>
        <end position="636"/>
    </location>
</feature>
<feature type="compositionally biased region" description="Low complexity" evidence="1">
    <location>
        <begin position="536"/>
        <end position="547"/>
    </location>
</feature>
<dbReference type="OrthoDB" id="4733706at2759"/>
<accession>B6QJV5</accession>
<dbReference type="PhylomeDB" id="B6QJV5"/>
<reference evidence="5" key="1">
    <citation type="journal article" date="2015" name="Genome Announc.">
        <title>Genome sequence of the AIDS-associated pathogen Penicillium marneffei (ATCC18224) and its near taxonomic relative Talaromyces stipitatus (ATCC10500).</title>
        <authorList>
            <person name="Nierman W.C."/>
            <person name="Fedorova-Abrams N.D."/>
            <person name="Andrianopoulos A."/>
        </authorList>
    </citation>
    <scope>NUCLEOTIDE SEQUENCE [LARGE SCALE GENOMIC DNA]</scope>
    <source>
        <strain evidence="5">ATCC 18224 / CBS 334.59 / QM 7333</strain>
    </source>
</reference>
<keyword evidence="2" id="KW-0472">Membrane</keyword>
<evidence type="ECO:0008006" key="6">
    <source>
        <dbReference type="Google" id="ProtNLM"/>
    </source>
</evidence>
<evidence type="ECO:0000313" key="4">
    <source>
        <dbReference type="EMBL" id="EEA23513.1"/>
    </source>
</evidence>
<evidence type="ECO:0000256" key="2">
    <source>
        <dbReference type="SAM" id="Phobius"/>
    </source>
</evidence>
<proteinExistence type="predicted"/>
<keyword evidence="2" id="KW-0812">Transmembrane</keyword>